<gene>
    <name evidence="1" type="ordered locus">Bsel_0759</name>
</gene>
<proteinExistence type="predicted"/>
<sequence>MYQFYKMKIINAYNQETLREMTYEKSEPILKFIENFENTKDIDEDSILFDSVHRTLLARYISHSIEADGDTQIYKLYFKTKLSEFQVPAKNFE</sequence>
<keyword evidence="2" id="KW-1185">Reference proteome</keyword>
<accession>D6XYY0</accession>
<evidence type="ECO:0000313" key="1">
    <source>
        <dbReference type="EMBL" id="ADH98288.1"/>
    </source>
</evidence>
<dbReference type="Proteomes" id="UP000000271">
    <property type="component" value="Chromosome"/>
</dbReference>
<dbReference type="STRING" id="439292.Bsel_0759"/>
<dbReference type="EMBL" id="CP001791">
    <property type="protein sequence ID" value="ADH98288.1"/>
    <property type="molecule type" value="Genomic_DNA"/>
</dbReference>
<name>D6XYY0_BACIE</name>
<organism evidence="1 2">
    <name type="scientific">Bacillus selenitireducens (strain ATCC 700615 / DSM 15326 / MLS10)</name>
    <dbReference type="NCBI Taxonomy" id="439292"/>
    <lineage>
        <taxon>Bacteria</taxon>
        <taxon>Bacillati</taxon>
        <taxon>Bacillota</taxon>
        <taxon>Bacilli</taxon>
        <taxon>Bacillales</taxon>
        <taxon>Bacillaceae</taxon>
        <taxon>Salisediminibacterium</taxon>
    </lineage>
</organism>
<evidence type="ECO:0000313" key="2">
    <source>
        <dbReference type="Proteomes" id="UP000000271"/>
    </source>
</evidence>
<protein>
    <submittedName>
        <fullName evidence="1">Uncharacterized protein</fullName>
    </submittedName>
</protein>
<reference evidence="1" key="1">
    <citation type="submission" date="2009-10" db="EMBL/GenBank/DDBJ databases">
        <title>Complete sequence of Bacillus selenitireducens MLS10.</title>
        <authorList>
            <consortium name="US DOE Joint Genome Institute"/>
            <person name="Lucas S."/>
            <person name="Copeland A."/>
            <person name="Lapidus A."/>
            <person name="Glavina del Rio T."/>
            <person name="Dalin E."/>
            <person name="Tice H."/>
            <person name="Bruce D."/>
            <person name="Goodwin L."/>
            <person name="Pitluck S."/>
            <person name="Sims D."/>
            <person name="Brettin T."/>
            <person name="Detter J.C."/>
            <person name="Han C."/>
            <person name="Larimer F."/>
            <person name="Land M."/>
            <person name="Hauser L."/>
            <person name="Kyrpides N."/>
            <person name="Ovchinnikova G."/>
            <person name="Stolz J."/>
        </authorList>
    </citation>
    <scope>NUCLEOTIDE SEQUENCE [LARGE SCALE GENOMIC DNA]</scope>
    <source>
        <strain evidence="1">MLS10</strain>
    </source>
</reference>
<dbReference type="KEGG" id="bse:Bsel_0759"/>
<dbReference type="AlphaFoldDB" id="D6XYY0"/>
<dbReference type="HOGENOM" id="CLU_2393691_0_0_9"/>